<dbReference type="PANTHER" id="PTHR33181">
    <property type="entry name" value="OS01G0778500 PROTEIN"/>
    <property type="match status" value="1"/>
</dbReference>
<dbReference type="Proteomes" id="UP000245207">
    <property type="component" value="Unassembled WGS sequence"/>
</dbReference>
<accession>A0A2U1Q089</accession>
<protein>
    <submittedName>
        <fullName evidence="1">Uncharacterized protein</fullName>
    </submittedName>
</protein>
<dbReference type="AlphaFoldDB" id="A0A2U1Q089"/>
<dbReference type="EMBL" id="PKPP01000542">
    <property type="protein sequence ID" value="PWA91440.1"/>
    <property type="molecule type" value="Genomic_DNA"/>
</dbReference>
<sequence>MGKWKGCNCLKFRRNSFLSSTKGFLFKLRSCLTKQAKGHKDGLVSLYKDLEACGGYEDIQVMWEMIHSSSPNSNAQNFKRNDNATYWKFCSAKA</sequence>
<keyword evidence="2" id="KW-1185">Reference proteome</keyword>
<dbReference type="OrthoDB" id="1620383at2759"/>
<name>A0A2U1Q089_ARTAN</name>
<dbReference type="PANTHER" id="PTHR33181:SF15">
    <property type="entry name" value="PROTEIN FAR1-RELATED SEQUENCE"/>
    <property type="match status" value="1"/>
</dbReference>
<reference evidence="1 2" key="1">
    <citation type="journal article" date="2018" name="Mol. Plant">
        <title>The genome of Artemisia annua provides insight into the evolution of Asteraceae family and artemisinin biosynthesis.</title>
        <authorList>
            <person name="Shen Q."/>
            <person name="Zhang L."/>
            <person name="Liao Z."/>
            <person name="Wang S."/>
            <person name="Yan T."/>
            <person name="Shi P."/>
            <person name="Liu M."/>
            <person name="Fu X."/>
            <person name="Pan Q."/>
            <person name="Wang Y."/>
            <person name="Lv Z."/>
            <person name="Lu X."/>
            <person name="Zhang F."/>
            <person name="Jiang W."/>
            <person name="Ma Y."/>
            <person name="Chen M."/>
            <person name="Hao X."/>
            <person name="Li L."/>
            <person name="Tang Y."/>
            <person name="Lv G."/>
            <person name="Zhou Y."/>
            <person name="Sun X."/>
            <person name="Brodelius P.E."/>
            <person name="Rose J.K.C."/>
            <person name="Tang K."/>
        </authorList>
    </citation>
    <scope>NUCLEOTIDE SEQUENCE [LARGE SCALE GENOMIC DNA]</scope>
    <source>
        <strain evidence="2">cv. Huhao1</strain>
        <tissue evidence="1">Leaf</tissue>
    </source>
</reference>
<gene>
    <name evidence="1" type="ORF">CTI12_AA093340</name>
</gene>
<organism evidence="1 2">
    <name type="scientific">Artemisia annua</name>
    <name type="common">Sweet wormwood</name>
    <dbReference type="NCBI Taxonomy" id="35608"/>
    <lineage>
        <taxon>Eukaryota</taxon>
        <taxon>Viridiplantae</taxon>
        <taxon>Streptophyta</taxon>
        <taxon>Embryophyta</taxon>
        <taxon>Tracheophyta</taxon>
        <taxon>Spermatophyta</taxon>
        <taxon>Magnoliopsida</taxon>
        <taxon>eudicotyledons</taxon>
        <taxon>Gunneridae</taxon>
        <taxon>Pentapetalae</taxon>
        <taxon>asterids</taxon>
        <taxon>campanulids</taxon>
        <taxon>Asterales</taxon>
        <taxon>Asteraceae</taxon>
        <taxon>Asteroideae</taxon>
        <taxon>Anthemideae</taxon>
        <taxon>Artemisiinae</taxon>
        <taxon>Artemisia</taxon>
    </lineage>
</organism>
<evidence type="ECO:0000313" key="1">
    <source>
        <dbReference type="EMBL" id="PWA91440.1"/>
    </source>
</evidence>
<proteinExistence type="predicted"/>
<evidence type="ECO:0000313" key="2">
    <source>
        <dbReference type="Proteomes" id="UP000245207"/>
    </source>
</evidence>
<comment type="caution">
    <text evidence="1">The sequence shown here is derived from an EMBL/GenBank/DDBJ whole genome shotgun (WGS) entry which is preliminary data.</text>
</comment>